<proteinExistence type="predicted"/>
<comment type="caution">
    <text evidence="2">The sequence shown here is derived from an EMBL/GenBank/DDBJ whole genome shotgun (WGS) entry which is preliminary data.</text>
</comment>
<sequence length="116" mass="13098">MRRQTAPSRTPDGKDRERDDGRDWPSPAPAQGSSPWRQGAVAEAITGVSLPRLRQLFQALRRDKTEEADQLCWCYQTTFLQTLQISPAPNKRTISIVFVDRIELAKSGLLTIRAPH</sequence>
<accession>A0A9Q1ISI5</accession>
<protein>
    <submittedName>
        <fullName evidence="2">Uncharacterized protein</fullName>
    </submittedName>
</protein>
<dbReference type="Proteomes" id="UP001152622">
    <property type="component" value="Chromosome 9"/>
</dbReference>
<evidence type="ECO:0000313" key="2">
    <source>
        <dbReference type="EMBL" id="KAJ8350660.1"/>
    </source>
</evidence>
<feature type="region of interest" description="Disordered" evidence="1">
    <location>
        <begin position="1"/>
        <end position="38"/>
    </location>
</feature>
<dbReference type="EMBL" id="JAINUF010000009">
    <property type="protein sequence ID" value="KAJ8350660.1"/>
    <property type="molecule type" value="Genomic_DNA"/>
</dbReference>
<organism evidence="2 3">
    <name type="scientific">Synaphobranchus kaupii</name>
    <name type="common">Kaup's arrowtooth eel</name>
    <dbReference type="NCBI Taxonomy" id="118154"/>
    <lineage>
        <taxon>Eukaryota</taxon>
        <taxon>Metazoa</taxon>
        <taxon>Chordata</taxon>
        <taxon>Craniata</taxon>
        <taxon>Vertebrata</taxon>
        <taxon>Euteleostomi</taxon>
        <taxon>Actinopterygii</taxon>
        <taxon>Neopterygii</taxon>
        <taxon>Teleostei</taxon>
        <taxon>Anguilliformes</taxon>
        <taxon>Synaphobranchidae</taxon>
        <taxon>Synaphobranchus</taxon>
    </lineage>
</organism>
<evidence type="ECO:0000313" key="3">
    <source>
        <dbReference type="Proteomes" id="UP001152622"/>
    </source>
</evidence>
<reference evidence="2" key="1">
    <citation type="journal article" date="2023" name="Science">
        <title>Genome structures resolve the early diversification of teleost fishes.</title>
        <authorList>
            <person name="Parey E."/>
            <person name="Louis A."/>
            <person name="Montfort J."/>
            <person name="Bouchez O."/>
            <person name="Roques C."/>
            <person name="Iampietro C."/>
            <person name="Lluch J."/>
            <person name="Castinel A."/>
            <person name="Donnadieu C."/>
            <person name="Desvignes T."/>
            <person name="Floi Bucao C."/>
            <person name="Jouanno E."/>
            <person name="Wen M."/>
            <person name="Mejri S."/>
            <person name="Dirks R."/>
            <person name="Jansen H."/>
            <person name="Henkel C."/>
            <person name="Chen W.J."/>
            <person name="Zahm M."/>
            <person name="Cabau C."/>
            <person name="Klopp C."/>
            <person name="Thompson A.W."/>
            <person name="Robinson-Rechavi M."/>
            <person name="Braasch I."/>
            <person name="Lecointre G."/>
            <person name="Bobe J."/>
            <person name="Postlethwait J.H."/>
            <person name="Berthelot C."/>
            <person name="Roest Crollius H."/>
            <person name="Guiguen Y."/>
        </authorList>
    </citation>
    <scope>NUCLEOTIDE SEQUENCE</scope>
    <source>
        <strain evidence="2">WJC10195</strain>
    </source>
</reference>
<dbReference type="AlphaFoldDB" id="A0A9Q1ISI5"/>
<evidence type="ECO:0000256" key="1">
    <source>
        <dbReference type="SAM" id="MobiDB-lite"/>
    </source>
</evidence>
<name>A0A9Q1ISI5_SYNKA</name>
<gene>
    <name evidence="2" type="ORF">SKAU_G00257900</name>
</gene>
<feature type="compositionally biased region" description="Basic and acidic residues" evidence="1">
    <location>
        <begin position="11"/>
        <end position="23"/>
    </location>
</feature>
<keyword evidence="3" id="KW-1185">Reference proteome</keyword>